<comment type="caution">
    <text evidence="3">The sequence shown here is derived from an EMBL/GenBank/DDBJ whole genome shotgun (WGS) entry which is preliminary data.</text>
</comment>
<keyword evidence="4" id="KW-1185">Reference proteome</keyword>
<feature type="transmembrane region" description="Helical" evidence="2">
    <location>
        <begin position="150"/>
        <end position="169"/>
    </location>
</feature>
<protein>
    <recommendedName>
        <fullName evidence="5">Gustatory receptor</fullName>
    </recommendedName>
</protein>
<evidence type="ECO:0000313" key="3">
    <source>
        <dbReference type="EMBL" id="CAL8125279.1"/>
    </source>
</evidence>
<reference evidence="3 4" key="1">
    <citation type="submission" date="2024-08" db="EMBL/GenBank/DDBJ databases">
        <authorList>
            <person name="Cucini C."/>
            <person name="Frati F."/>
        </authorList>
    </citation>
    <scope>NUCLEOTIDE SEQUENCE [LARGE SCALE GENOMIC DNA]</scope>
</reference>
<feature type="transmembrane region" description="Helical" evidence="2">
    <location>
        <begin position="432"/>
        <end position="455"/>
    </location>
</feature>
<evidence type="ECO:0000256" key="1">
    <source>
        <dbReference type="SAM" id="MobiDB-lite"/>
    </source>
</evidence>
<sequence length="521" mass="59402">MEETGDESAFRVTMADGLRPLLKVNYLLGVSTYTISSTGHLQYPRRILSLVRVIITLILITSSASYTFYRMLHTLVWNELYRSPGIARFNKMVELICQFVSNISPLTLILLCLFKTKATRNFFDEMGRYNAGIHRFAEPTRVRTISRRCFIMHLLMITASVLLLLLRVFTALDPTEIMMRGRIIEGSSVAVANVVNCLALTLLVFCKQSSVAFIEVFSVALATCFDIVIRNLTTFILNEAENWETVYLDSDQDILSPSNISQKNVKFHFENIIQSSQYTQNSSSPQENKLQPKMKRTKENEKKKNIDPLIQHSLQGMTPGQKICYTIRKMQCVATMQTAVNDLFGLILALDVGFTVFMLVVLKYLLIRNMDVHIARLRQIYMVDEDTTGEHGLSLLNTSTIIKSTNKNYSISEFGQVVDGSYGSDLFVSSPYGWLFFLGFDLCFSLRLIIVIYFLSKVYNASSKFNAALSKALLCAQKLADLLDETRRKYGRYEKADFLENIRVRRVFVPLPLTTVTQWIL</sequence>
<dbReference type="Proteomes" id="UP001642540">
    <property type="component" value="Unassembled WGS sequence"/>
</dbReference>
<name>A0ABP1RFF2_9HEXA</name>
<proteinExistence type="predicted"/>
<gene>
    <name evidence="3" type="ORF">ODALV1_LOCUS20913</name>
</gene>
<evidence type="ECO:0000256" key="2">
    <source>
        <dbReference type="SAM" id="Phobius"/>
    </source>
</evidence>
<dbReference type="EMBL" id="CAXLJM020000069">
    <property type="protein sequence ID" value="CAL8125279.1"/>
    <property type="molecule type" value="Genomic_DNA"/>
</dbReference>
<feature type="transmembrane region" description="Helical" evidence="2">
    <location>
        <begin position="189"/>
        <end position="206"/>
    </location>
</feature>
<keyword evidence="2" id="KW-0472">Membrane</keyword>
<organism evidence="3 4">
    <name type="scientific">Orchesella dallaii</name>
    <dbReference type="NCBI Taxonomy" id="48710"/>
    <lineage>
        <taxon>Eukaryota</taxon>
        <taxon>Metazoa</taxon>
        <taxon>Ecdysozoa</taxon>
        <taxon>Arthropoda</taxon>
        <taxon>Hexapoda</taxon>
        <taxon>Collembola</taxon>
        <taxon>Entomobryomorpha</taxon>
        <taxon>Entomobryoidea</taxon>
        <taxon>Orchesellidae</taxon>
        <taxon>Orchesellinae</taxon>
        <taxon>Orchesella</taxon>
    </lineage>
</organism>
<feature type="region of interest" description="Disordered" evidence="1">
    <location>
        <begin position="277"/>
        <end position="302"/>
    </location>
</feature>
<keyword evidence="2" id="KW-1133">Transmembrane helix</keyword>
<feature type="transmembrane region" description="Helical" evidence="2">
    <location>
        <begin position="50"/>
        <end position="72"/>
    </location>
</feature>
<feature type="compositionally biased region" description="Polar residues" evidence="1">
    <location>
        <begin position="277"/>
        <end position="289"/>
    </location>
</feature>
<keyword evidence="2" id="KW-0812">Transmembrane</keyword>
<evidence type="ECO:0008006" key="5">
    <source>
        <dbReference type="Google" id="ProtNLM"/>
    </source>
</evidence>
<feature type="transmembrane region" description="Helical" evidence="2">
    <location>
        <begin position="343"/>
        <end position="367"/>
    </location>
</feature>
<evidence type="ECO:0000313" key="4">
    <source>
        <dbReference type="Proteomes" id="UP001642540"/>
    </source>
</evidence>
<accession>A0ABP1RFF2</accession>
<feature type="transmembrane region" description="Helical" evidence="2">
    <location>
        <begin position="92"/>
        <end position="114"/>
    </location>
</feature>